<dbReference type="GO" id="GO:0005524">
    <property type="term" value="F:ATP binding"/>
    <property type="evidence" value="ECO:0007669"/>
    <property type="project" value="InterPro"/>
</dbReference>
<dbReference type="KEGG" id="ela:UCREL1_1148"/>
<evidence type="ECO:0000256" key="1">
    <source>
        <dbReference type="SAM" id="MobiDB-lite"/>
    </source>
</evidence>
<feature type="domain" description="ATPase AAA-type core" evidence="2">
    <location>
        <begin position="101"/>
        <end position="162"/>
    </location>
</feature>
<sequence>MGDSPAPIRDDIGSERMSQDEPELGNEFYMCLPTTIFGFNMQKKEWVTLEVGFIEEVTWNDEAFELLVVDEGTKELRAGYGKNTYSRKYLEVVLLLGKTWGCVVLLDEADVFLEQRSLFNLERNALVSVFLRVLEYYDGILILTSNRVGTFDEAFKSRIQLTLRYKNLEKDQRLQIWNNFMKRLDKMERSKHPESSSSVVRSGTNFGVDIQGIRAHLPELSELNLNGREIRNAISTARQLAMFKCEAMGYEHLNRVISETRKFEEYIKELNMGFSADEIQKDKGTR</sequence>
<feature type="region of interest" description="Disordered" evidence="1">
    <location>
        <begin position="1"/>
        <end position="20"/>
    </location>
</feature>
<dbReference type="InterPro" id="IPR027417">
    <property type="entry name" value="P-loop_NTPase"/>
</dbReference>
<evidence type="ECO:0000313" key="4">
    <source>
        <dbReference type="EMBL" id="EMR71797.1"/>
    </source>
</evidence>
<dbReference type="AlphaFoldDB" id="M7T5A1"/>
<evidence type="ECO:0000259" key="2">
    <source>
        <dbReference type="Pfam" id="PF00004"/>
    </source>
</evidence>
<evidence type="ECO:0000259" key="3">
    <source>
        <dbReference type="Pfam" id="PF23232"/>
    </source>
</evidence>
<feature type="domain" description="AAA+ ATPase lid" evidence="3">
    <location>
        <begin position="168"/>
        <end position="271"/>
    </location>
</feature>
<dbReference type="Pfam" id="PF23232">
    <property type="entry name" value="AAA_lid_13"/>
    <property type="match status" value="1"/>
</dbReference>
<dbReference type="STRING" id="1287681.M7T5A1"/>
<dbReference type="SUPFAM" id="SSF52540">
    <property type="entry name" value="P-loop containing nucleoside triphosphate hydrolases"/>
    <property type="match status" value="1"/>
</dbReference>
<dbReference type="EMBL" id="KB705575">
    <property type="protein sequence ID" value="EMR71797.1"/>
    <property type="molecule type" value="Genomic_DNA"/>
</dbReference>
<keyword evidence="5" id="KW-1185">Reference proteome</keyword>
<organism evidence="4 5">
    <name type="scientific">Eutypa lata (strain UCR-EL1)</name>
    <name type="common">Grapevine dieback disease fungus</name>
    <name type="synonym">Eutypa armeniacae</name>
    <dbReference type="NCBI Taxonomy" id="1287681"/>
    <lineage>
        <taxon>Eukaryota</taxon>
        <taxon>Fungi</taxon>
        <taxon>Dikarya</taxon>
        <taxon>Ascomycota</taxon>
        <taxon>Pezizomycotina</taxon>
        <taxon>Sordariomycetes</taxon>
        <taxon>Xylariomycetidae</taxon>
        <taxon>Xylariales</taxon>
        <taxon>Diatrypaceae</taxon>
        <taxon>Eutypa</taxon>
    </lineage>
</organism>
<dbReference type="eggNOG" id="KOG0742">
    <property type="taxonomic scope" value="Eukaryota"/>
</dbReference>
<proteinExistence type="predicted"/>
<dbReference type="Gene3D" id="3.40.50.300">
    <property type="entry name" value="P-loop containing nucleotide triphosphate hydrolases"/>
    <property type="match status" value="1"/>
</dbReference>
<reference evidence="5" key="1">
    <citation type="journal article" date="2013" name="Genome Announc.">
        <title>Draft genome sequence of the grapevine dieback fungus Eutypa lata UCR-EL1.</title>
        <authorList>
            <person name="Blanco-Ulate B."/>
            <person name="Rolshausen P.E."/>
            <person name="Cantu D."/>
        </authorList>
    </citation>
    <scope>NUCLEOTIDE SEQUENCE [LARGE SCALE GENOMIC DNA]</scope>
    <source>
        <strain evidence="5">UCR-EL1</strain>
    </source>
</reference>
<dbReference type="GO" id="GO:0016887">
    <property type="term" value="F:ATP hydrolysis activity"/>
    <property type="evidence" value="ECO:0007669"/>
    <property type="project" value="InterPro"/>
</dbReference>
<accession>M7T5A1</accession>
<dbReference type="PANTHER" id="PTHR46411:SF2">
    <property type="entry name" value="AAA+ ATPASE DOMAIN-CONTAINING PROTEIN"/>
    <property type="match status" value="1"/>
</dbReference>
<dbReference type="OrthoDB" id="10042665at2759"/>
<dbReference type="HOGENOM" id="CLU_004471_5_0_1"/>
<feature type="compositionally biased region" description="Basic and acidic residues" evidence="1">
    <location>
        <begin position="8"/>
        <end position="19"/>
    </location>
</feature>
<protein>
    <submittedName>
        <fullName evidence="4">Putative aaa family atpase protein</fullName>
    </submittedName>
</protein>
<dbReference type="InterPro" id="IPR056599">
    <property type="entry name" value="AAA_lid_fung"/>
</dbReference>
<gene>
    <name evidence="4" type="ORF">UCREL1_1148</name>
</gene>
<dbReference type="Pfam" id="PF00004">
    <property type="entry name" value="AAA"/>
    <property type="match status" value="1"/>
</dbReference>
<dbReference type="Proteomes" id="UP000012174">
    <property type="component" value="Unassembled WGS sequence"/>
</dbReference>
<dbReference type="InterPro" id="IPR003959">
    <property type="entry name" value="ATPase_AAA_core"/>
</dbReference>
<dbReference type="PANTHER" id="PTHR46411">
    <property type="entry name" value="FAMILY ATPASE, PUTATIVE-RELATED"/>
    <property type="match status" value="1"/>
</dbReference>
<evidence type="ECO:0000313" key="5">
    <source>
        <dbReference type="Proteomes" id="UP000012174"/>
    </source>
</evidence>
<name>M7T5A1_EUTLA</name>